<dbReference type="SMART" id="SM00906">
    <property type="entry name" value="Fungal_trans"/>
    <property type="match status" value="1"/>
</dbReference>
<feature type="domain" description="Zn(2)-C6 fungal-type" evidence="5">
    <location>
        <begin position="24"/>
        <end position="55"/>
    </location>
</feature>
<dbReference type="GO" id="GO:0008270">
    <property type="term" value="F:zinc ion binding"/>
    <property type="evidence" value="ECO:0007669"/>
    <property type="project" value="InterPro"/>
</dbReference>
<dbReference type="SMART" id="SM00066">
    <property type="entry name" value="GAL4"/>
    <property type="match status" value="1"/>
</dbReference>
<comment type="caution">
    <text evidence="6">The sequence shown here is derived from an EMBL/GenBank/DDBJ whole genome shotgun (WGS) entry which is preliminary data.</text>
</comment>
<comment type="subcellular location">
    <subcellularLocation>
        <location evidence="1">Nucleus</location>
    </subcellularLocation>
</comment>
<dbReference type="PROSITE" id="PS00463">
    <property type="entry name" value="ZN2_CY6_FUNGAL_1"/>
    <property type="match status" value="1"/>
</dbReference>
<dbReference type="InterPro" id="IPR050613">
    <property type="entry name" value="Sec_Metabolite_Reg"/>
</dbReference>
<keyword evidence="2" id="KW-0479">Metal-binding</keyword>
<reference evidence="6" key="1">
    <citation type="submission" date="2021-06" db="EMBL/GenBank/DDBJ databases">
        <title>Comparative genomics, transcriptomics and evolutionary studies reveal genomic signatures of adaptation to plant cell wall in hemibiotrophic fungi.</title>
        <authorList>
            <consortium name="DOE Joint Genome Institute"/>
            <person name="Baroncelli R."/>
            <person name="Diaz J.F."/>
            <person name="Benocci T."/>
            <person name="Peng M."/>
            <person name="Battaglia E."/>
            <person name="Haridas S."/>
            <person name="Andreopoulos W."/>
            <person name="Labutti K."/>
            <person name="Pangilinan J."/>
            <person name="Floch G.L."/>
            <person name="Makela M.R."/>
            <person name="Henrissat B."/>
            <person name="Grigoriev I.V."/>
            <person name="Crouch J.A."/>
            <person name="De Vries R.P."/>
            <person name="Sukno S.A."/>
            <person name="Thon M.R."/>
        </authorList>
    </citation>
    <scope>NUCLEOTIDE SEQUENCE</scope>
    <source>
        <strain evidence="6">CBS 193.32</strain>
    </source>
</reference>
<dbReference type="GO" id="GO:0003677">
    <property type="term" value="F:DNA binding"/>
    <property type="evidence" value="ECO:0007669"/>
    <property type="project" value="InterPro"/>
</dbReference>
<dbReference type="GO" id="GO:0006351">
    <property type="term" value="P:DNA-templated transcription"/>
    <property type="evidence" value="ECO:0007669"/>
    <property type="project" value="InterPro"/>
</dbReference>
<name>A0AAJ0EPY9_9PEZI</name>
<keyword evidence="7" id="KW-1185">Reference proteome</keyword>
<feature type="region of interest" description="Disordered" evidence="4">
    <location>
        <begin position="79"/>
        <end position="98"/>
    </location>
</feature>
<evidence type="ECO:0000313" key="6">
    <source>
        <dbReference type="EMBL" id="KAK1657064.1"/>
    </source>
</evidence>
<evidence type="ECO:0000313" key="7">
    <source>
        <dbReference type="Proteomes" id="UP001224890"/>
    </source>
</evidence>
<gene>
    <name evidence="6" type="ORF">BDP55DRAFT_568090</name>
</gene>
<dbReference type="GO" id="GO:0005634">
    <property type="term" value="C:nucleus"/>
    <property type="evidence" value="ECO:0007669"/>
    <property type="project" value="UniProtKB-SubCell"/>
</dbReference>
<dbReference type="InterPro" id="IPR001138">
    <property type="entry name" value="Zn2Cys6_DnaBD"/>
</dbReference>
<dbReference type="Pfam" id="PF00172">
    <property type="entry name" value="Zn_clus"/>
    <property type="match status" value="1"/>
</dbReference>
<dbReference type="CDD" id="cd12148">
    <property type="entry name" value="fungal_TF_MHR"/>
    <property type="match status" value="1"/>
</dbReference>
<evidence type="ECO:0000256" key="3">
    <source>
        <dbReference type="ARBA" id="ARBA00023242"/>
    </source>
</evidence>
<evidence type="ECO:0000256" key="1">
    <source>
        <dbReference type="ARBA" id="ARBA00004123"/>
    </source>
</evidence>
<dbReference type="GeneID" id="85455168"/>
<dbReference type="PANTHER" id="PTHR31001">
    <property type="entry name" value="UNCHARACTERIZED TRANSCRIPTIONAL REGULATORY PROTEIN"/>
    <property type="match status" value="1"/>
</dbReference>
<proteinExistence type="predicted"/>
<evidence type="ECO:0000256" key="4">
    <source>
        <dbReference type="SAM" id="MobiDB-lite"/>
    </source>
</evidence>
<dbReference type="GO" id="GO:0000981">
    <property type="term" value="F:DNA-binding transcription factor activity, RNA polymerase II-specific"/>
    <property type="evidence" value="ECO:0007669"/>
    <property type="project" value="InterPro"/>
</dbReference>
<evidence type="ECO:0000259" key="5">
    <source>
        <dbReference type="PROSITE" id="PS50048"/>
    </source>
</evidence>
<protein>
    <recommendedName>
        <fullName evidence="5">Zn(2)-C6 fungal-type domain-containing protein</fullName>
    </recommendedName>
</protein>
<dbReference type="Proteomes" id="UP001224890">
    <property type="component" value="Unassembled WGS sequence"/>
</dbReference>
<dbReference type="CDD" id="cd00067">
    <property type="entry name" value="GAL4"/>
    <property type="match status" value="1"/>
</dbReference>
<dbReference type="SUPFAM" id="SSF57701">
    <property type="entry name" value="Zn2/Cys6 DNA-binding domain"/>
    <property type="match status" value="1"/>
</dbReference>
<organism evidence="6 7">
    <name type="scientific">Colletotrichum godetiae</name>
    <dbReference type="NCBI Taxonomy" id="1209918"/>
    <lineage>
        <taxon>Eukaryota</taxon>
        <taxon>Fungi</taxon>
        <taxon>Dikarya</taxon>
        <taxon>Ascomycota</taxon>
        <taxon>Pezizomycotina</taxon>
        <taxon>Sordariomycetes</taxon>
        <taxon>Hypocreomycetidae</taxon>
        <taxon>Glomerellales</taxon>
        <taxon>Glomerellaceae</taxon>
        <taxon>Colletotrichum</taxon>
        <taxon>Colletotrichum acutatum species complex</taxon>
    </lineage>
</organism>
<dbReference type="AlphaFoldDB" id="A0AAJ0EPY9"/>
<sequence length="670" mass="75023">MTSAWRLNPSSVQSSRRQKRLIISCSECHRRKQKCDRQHPCFHCSRRGKPGSCLYEYTAQKHVGAETVATQLVTVQDLPTNPTYQSQSDSTPGEERTSVTIQDLSTRLGYSENTKGTLDIVSNLGVLGHYSALSSKSLRNHDAAVHYVNLIRKIPQREHVIILVQSFFQNVAWQYDVIDDSKFCDELSNWNHISSTALNQGPENLSVNTRAFPALLLQVLALALQFHPDQNDEALEGLKYAPDIDFADLAADYSNVGHQVASMLGSKDISLAKVQAGLMEAFFEKSIGSVIKSWHTLGRAIRDAQELGLHRSRVWETSPCAENVMQTPVFPLERKLWLVLHLWDAHMAVVLARPIATKLDSSFVPSTSLIATSPPHAFNDVTLSPFDFIVCGYHAAYKYLQDIHDLEIENKDAQETVQNIHNAVINNISKLPAWATSSSPALDGKHPWLPAARETLITEVHFVLLALHRPFISTLPVSRAEAHMAALKMLASQSRLFEQAETQLYKGFTLVFSTFDAMVLVAATYIQAPDDHLNLQAESVKHLEWGLARLDAMRSRNSMADFAYNTVKVLFRKMLSQSSSSDPSTLRINKPETPFKAVETLSWDHDSQADPGLQQNLDATILQEPLYDPVFQDIFGELFPVQWQGLTNPEPGEHGEAMTDSLWQLMDELT</sequence>
<keyword evidence="3" id="KW-0539">Nucleus</keyword>
<evidence type="ECO:0000256" key="2">
    <source>
        <dbReference type="ARBA" id="ARBA00022723"/>
    </source>
</evidence>
<dbReference type="PANTHER" id="PTHR31001:SF87">
    <property type="entry name" value="COL-21"/>
    <property type="match status" value="1"/>
</dbReference>
<accession>A0AAJ0EPY9</accession>
<feature type="compositionally biased region" description="Polar residues" evidence="4">
    <location>
        <begin position="79"/>
        <end position="91"/>
    </location>
</feature>
<dbReference type="EMBL" id="JAHMHR010000106">
    <property type="protein sequence ID" value="KAK1657064.1"/>
    <property type="molecule type" value="Genomic_DNA"/>
</dbReference>
<dbReference type="InterPro" id="IPR036864">
    <property type="entry name" value="Zn2-C6_fun-type_DNA-bd_sf"/>
</dbReference>
<dbReference type="Pfam" id="PF04082">
    <property type="entry name" value="Fungal_trans"/>
    <property type="match status" value="1"/>
</dbReference>
<dbReference type="Gene3D" id="4.10.240.10">
    <property type="entry name" value="Zn(2)-C6 fungal-type DNA-binding domain"/>
    <property type="match status" value="1"/>
</dbReference>
<dbReference type="RefSeq" id="XP_060421828.1">
    <property type="nucleotide sequence ID" value="XM_060570642.1"/>
</dbReference>
<dbReference type="PROSITE" id="PS50048">
    <property type="entry name" value="ZN2_CY6_FUNGAL_2"/>
    <property type="match status" value="1"/>
</dbReference>
<dbReference type="InterPro" id="IPR007219">
    <property type="entry name" value="XnlR_reg_dom"/>
</dbReference>